<organism evidence="2 3">
    <name type="scientific">Microbacterium esteraromaticum</name>
    <dbReference type="NCBI Taxonomy" id="57043"/>
    <lineage>
        <taxon>Bacteria</taxon>
        <taxon>Bacillati</taxon>
        <taxon>Actinomycetota</taxon>
        <taxon>Actinomycetes</taxon>
        <taxon>Micrococcales</taxon>
        <taxon>Microbacteriaceae</taxon>
        <taxon>Microbacterium</taxon>
    </lineage>
</organism>
<sequence length="312" mass="32289">MSEHHPQYPLLAVDAGQTGIKTRLLSADGAVQEWLFPGVFTNQPLLPQLAAVVAEVIRVTGSAPHTVSLGVSGLTDADAEAEALLQHPDLTDVRRVVATHDSVTSYLGVLGDQYGTVVAAGTGVVTLGVGPQHSARVDGWGHIMGDAGSGFWIGREALDAVMRAHDGRGPATSLTAPMQERWPDLETAYVHLQAAHDRVRTVASFAAQVAEAAAAGDAVAQRICRDAAAELALAATAALRVVDAPADAAVGAVGGVFGSDAIRDAFIDAVRAERPDARFVPPRGSGLDGCVALAGLGQDHPLRERFADVTRG</sequence>
<dbReference type="RefSeq" id="WP_206822595.1">
    <property type="nucleotide sequence ID" value="NZ_JAEMWU010000001.1"/>
</dbReference>
<dbReference type="PANTHER" id="PTHR43190:SF3">
    <property type="entry name" value="N-ACETYL-D-GLUCOSAMINE KINASE"/>
    <property type="match status" value="1"/>
</dbReference>
<dbReference type="AlphaFoldDB" id="A0A939DUL9"/>
<dbReference type="InterPro" id="IPR052519">
    <property type="entry name" value="Euk-type_GlcNAc_Kinase"/>
</dbReference>
<evidence type="ECO:0000259" key="1">
    <source>
        <dbReference type="Pfam" id="PF01869"/>
    </source>
</evidence>
<proteinExistence type="predicted"/>
<evidence type="ECO:0000313" key="3">
    <source>
        <dbReference type="Proteomes" id="UP000664385"/>
    </source>
</evidence>
<dbReference type="Proteomes" id="UP000664385">
    <property type="component" value="Unassembled WGS sequence"/>
</dbReference>
<protein>
    <recommendedName>
        <fullName evidence="1">ATPase BadF/BadG/BcrA/BcrD type domain-containing protein</fullName>
    </recommendedName>
</protein>
<gene>
    <name evidence="2" type="ORF">JF543_02140</name>
</gene>
<dbReference type="InterPro" id="IPR002731">
    <property type="entry name" value="ATPase_BadF"/>
</dbReference>
<comment type="caution">
    <text evidence="2">The sequence shown here is derived from an EMBL/GenBank/DDBJ whole genome shotgun (WGS) entry which is preliminary data.</text>
</comment>
<accession>A0A939DUL9</accession>
<dbReference type="SUPFAM" id="SSF53067">
    <property type="entry name" value="Actin-like ATPase domain"/>
    <property type="match status" value="2"/>
</dbReference>
<dbReference type="EMBL" id="JAEMWU010000001">
    <property type="protein sequence ID" value="MBN8204754.1"/>
    <property type="molecule type" value="Genomic_DNA"/>
</dbReference>
<name>A0A939DUL9_9MICO</name>
<dbReference type="PANTHER" id="PTHR43190">
    <property type="entry name" value="N-ACETYL-D-GLUCOSAMINE KINASE"/>
    <property type="match status" value="1"/>
</dbReference>
<dbReference type="Gene3D" id="3.30.420.40">
    <property type="match status" value="2"/>
</dbReference>
<dbReference type="Pfam" id="PF01869">
    <property type="entry name" value="BcrAD_BadFG"/>
    <property type="match status" value="1"/>
</dbReference>
<reference evidence="2" key="1">
    <citation type="submission" date="2020-12" db="EMBL/GenBank/DDBJ databases">
        <title>PHA producing bacteria isolated from mangrove.</title>
        <authorList>
            <person name="Zheng W."/>
            <person name="Yu S."/>
            <person name="Huang Y."/>
        </authorList>
    </citation>
    <scope>NUCLEOTIDE SEQUENCE</scope>
    <source>
        <strain evidence="2">GN8-5</strain>
    </source>
</reference>
<dbReference type="InterPro" id="IPR043129">
    <property type="entry name" value="ATPase_NBD"/>
</dbReference>
<evidence type="ECO:0000313" key="2">
    <source>
        <dbReference type="EMBL" id="MBN8204754.1"/>
    </source>
</evidence>
<feature type="domain" description="ATPase BadF/BadG/BcrA/BcrD type" evidence="1">
    <location>
        <begin position="13"/>
        <end position="275"/>
    </location>
</feature>